<dbReference type="PANTHER" id="PTHR10655:SF17">
    <property type="entry name" value="LYSOPHOSPHOLIPASE-LIKE PROTEIN 1"/>
    <property type="match status" value="1"/>
</dbReference>
<accession>A0A0R2CAR7</accession>
<dbReference type="PATRIC" id="fig|1133569.4.peg.1369"/>
<dbReference type="AlphaFoldDB" id="A0A0R2CAR7"/>
<dbReference type="SUPFAM" id="SSF53474">
    <property type="entry name" value="alpha/beta-Hydrolases"/>
    <property type="match status" value="1"/>
</dbReference>
<dbReference type="Gene3D" id="3.40.50.1820">
    <property type="entry name" value="alpha/beta hydrolase"/>
    <property type="match status" value="1"/>
</dbReference>
<evidence type="ECO:0000313" key="4">
    <source>
        <dbReference type="EMBL" id="KRM88464.1"/>
    </source>
</evidence>
<dbReference type="eggNOG" id="COG0400">
    <property type="taxonomic scope" value="Bacteria"/>
</dbReference>
<dbReference type="STRING" id="1133569.FD21_GL001237"/>
<dbReference type="EMBL" id="AYYX01000034">
    <property type="protein sequence ID" value="KRM88464.1"/>
    <property type="molecule type" value="Genomic_DNA"/>
</dbReference>
<feature type="domain" description="Phospholipase/carboxylesterase/thioesterase" evidence="3">
    <location>
        <begin position="73"/>
        <end position="208"/>
    </location>
</feature>
<dbReference type="InterPro" id="IPR050565">
    <property type="entry name" value="LYPA1-2/EST-like"/>
</dbReference>
<evidence type="ECO:0000313" key="5">
    <source>
        <dbReference type="Proteomes" id="UP000051576"/>
    </source>
</evidence>
<name>A0A0R2CAR7_9LACO</name>
<dbReference type="GO" id="GO:0016787">
    <property type="term" value="F:hydrolase activity"/>
    <property type="evidence" value="ECO:0007669"/>
    <property type="project" value="UniProtKB-KW"/>
</dbReference>
<keyword evidence="5" id="KW-1185">Reference proteome</keyword>
<comment type="similarity">
    <text evidence="1">Belongs to the AB hydrolase superfamily. AB hydrolase 2 family.</text>
</comment>
<keyword evidence="2" id="KW-0378">Hydrolase</keyword>
<gene>
    <name evidence="4" type="ORF">FD21_GL001237</name>
</gene>
<protein>
    <submittedName>
        <fullName evidence="4">Phospholipase carboxylesterase</fullName>
    </submittedName>
</protein>
<dbReference type="PANTHER" id="PTHR10655">
    <property type="entry name" value="LYSOPHOSPHOLIPASE-RELATED"/>
    <property type="match status" value="1"/>
</dbReference>
<dbReference type="OrthoDB" id="9795555at2"/>
<dbReference type="Pfam" id="PF02230">
    <property type="entry name" value="Abhydrolase_2"/>
    <property type="match status" value="1"/>
</dbReference>
<dbReference type="InterPro" id="IPR029058">
    <property type="entry name" value="AB_hydrolase_fold"/>
</dbReference>
<evidence type="ECO:0000256" key="1">
    <source>
        <dbReference type="ARBA" id="ARBA00006499"/>
    </source>
</evidence>
<dbReference type="Proteomes" id="UP000051576">
    <property type="component" value="Unassembled WGS sequence"/>
</dbReference>
<reference evidence="4 5" key="1">
    <citation type="journal article" date="2015" name="Genome Announc.">
        <title>Expanding the biotechnology potential of lactobacilli through comparative genomics of 213 strains and associated genera.</title>
        <authorList>
            <person name="Sun Z."/>
            <person name="Harris H.M."/>
            <person name="McCann A."/>
            <person name="Guo C."/>
            <person name="Argimon S."/>
            <person name="Zhang W."/>
            <person name="Yang X."/>
            <person name="Jeffery I.B."/>
            <person name="Cooney J.C."/>
            <person name="Kagawa T.F."/>
            <person name="Liu W."/>
            <person name="Song Y."/>
            <person name="Salvetti E."/>
            <person name="Wrobel A."/>
            <person name="Rasinkangas P."/>
            <person name="Parkhill J."/>
            <person name="Rea M.C."/>
            <person name="O'Sullivan O."/>
            <person name="Ritari J."/>
            <person name="Douillard F.P."/>
            <person name="Paul Ross R."/>
            <person name="Yang R."/>
            <person name="Briner A.E."/>
            <person name="Felis G.E."/>
            <person name="de Vos W.M."/>
            <person name="Barrangou R."/>
            <person name="Klaenhammer T.R."/>
            <person name="Caufield P.W."/>
            <person name="Cui Y."/>
            <person name="Zhang H."/>
            <person name="O'Toole P.W."/>
        </authorList>
    </citation>
    <scope>NUCLEOTIDE SEQUENCE [LARGE SCALE GENOMIC DNA]</scope>
    <source>
        <strain evidence="4 5">DSM 20605</strain>
    </source>
</reference>
<proteinExistence type="inferred from homology"/>
<evidence type="ECO:0000256" key="2">
    <source>
        <dbReference type="ARBA" id="ARBA00022801"/>
    </source>
</evidence>
<dbReference type="RefSeq" id="WP_010581004.1">
    <property type="nucleotide sequence ID" value="NZ_AHYZ01000144.1"/>
</dbReference>
<evidence type="ECO:0000259" key="3">
    <source>
        <dbReference type="Pfam" id="PF02230"/>
    </source>
</evidence>
<organism evidence="4 5">
    <name type="scientific">Liquorilactobacillus vini DSM 20605</name>
    <dbReference type="NCBI Taxonomy" id="1133569"/>
    <lineage>
        <taxon>Bacteria</taxon>
        <taxon>Bacillati</taxon>
        <taxon>Bacillota</taxon>
        <taxon>Bacilli</taxon>
        <taxon>Lactobacillales</taxon>
        <taxon>Lactobacillaceae</taxon>
        <taxon>Liquorilactobacillus</taxon>
    </lineage>
</organism>
<sequence length="217" mass="24535">MGLKEELMCPMNLKTDQNVPVIVTLHGIGSNFFDLRPLVSIFGPSLIELHLQGAIAYGSGFTYYIPRFYKFSENQLIGNAAEKLYLQIKHDLKEHDLQDHPLAVIGFSQGAILAATLLAFHPSSFSAAILFSGRMPKFVEEWSKLNLMPGQIKTNIFISQGEKDPIFPIRSGEQLVNFFEKFGNHVSYQSYPMGHTICLKAVHDAYDWAQQLKWQNN</sequence>
<comment type="caution">
    <text evidence="4">The sequence shown here is derived from an EMBL/GenBank/DDBJ whole genome shotgun (WGS) entry which is preliminary data.</text>
</comment>
<dbReference type="InterPro" id="IPR003140">
    <property type="entry name" value="PLipase/COase/thioEstase"/>
</dbReference>